<organism evidence="2 3">
    <name type="scientific">Massilia aurea</name>
    <dbReference type="NCBI Taxonomy" id="373040"/>
    <lineage>
        <taxon>Bacteria</taxon>
        <taxon>Pseudomonadati</taxon>
        <taxon>Pseudomonadota</taxon>
        <taxon>Betaproteobacteria</taxon>
        <taxon>Burkholderiales</taxon>
        <taxon>Oxalobacteraceae</taxon>
        <taxon>Telluria group</taxon>
        <taxon>Massilia</taxon>
    </lineage>
</organism>
<keyword evidence="1" id="KW-0812">Transmembrane</keyword>
<accession>A0A7X0CFB0</accession>
<keyword evidence="1" id="KW-0472">Membrane</keyword>
<comment type="caution">
    <text evidence="2">The sequence shown here is derived from an EMBL/GenBank/DDBJ whole genome shotgun (WGS) entry which is preliminary data.</text>
</comment>
<gene>
    <name evidence="2" type="ORF">HD842_003213</name>
</gene>
<protein>
    <submittedName>
        <fullName evidence="2">Tfp pilus assembly protein PilN</fullName>
    </submittedName>
</protein>
<evidence type="ECO:0000313" key="3">
    <source>
        <dbReference type="Proteomes" id="UP000540787"/>
    </source>
</evidence>
<name>A0A7X0CFB0_9BURK</name>
<dbReference type="Pfam" id="PF05137">
    <property type="entry name" value="PilN"/>
    <property type="match status" value="1"/>
</dbReference>
<keyword evidence="1" id="KW-1133">Transmembrane helix</keyword>
<proteinExistence type="predicted"/>
<dbReference type="EMBL" id="JACHBX010000003">
    <property type="protein sequence ID" value="MBB6135055.1"/>
    <property type="molecule type" value="Genomic_DNA"/>
</dbReference>
<dbReference type="InterPro" id="IPR007813">
    <property type="entry name" value="PilN"/>
</dbReference>
<evidence type="ECO:0000256" key="1">
    <source>
        <dbReference type="SAM" id="Phobius"/>
    </source>
</evidence>
<dbReference type="AlphaFoldDB" id="A0A7X0CFB0"/>
<evidence type="ECO:0000313" key="2">
    <source>
        <dbReference type="EMBL" id="MBB6135055.1"/>
    </source>
</evidence>
<dbReference type="RefSeq" id="WP_183555704.1">
    <property type="nucleotide sequence ID" value="NZ_JACHBX010000003.1"/>
</dbReference>
<keyword evidence="3" id="KW-1185">Reference proteome</keyword>
<feature type="transmembrane region" description="Helical" evidence="1">
    <location>
        <begin position="21"/>
        <end position="44"/>
    </location>
</feature>
<dbReference type="Proteomes" id="UP000540787">
    <property type="component" value="Unassembled WGS sequence"/>
</dbReference>
<sequence length="219" mass="22664">MADIDMIPRSYRDGVRVRRTLRRAGMALTAITLAAAAGIGALRWQSAALERRTVTLQQAASAAQTSQAQAATVQAARERLLAQQGLLRALRREGELAALAAAIDSALPANAWLTAINLQRDLQLATAPPATATTPAPAPDSRATTFATGNADGGTLVMVSSVELAGQAADYNGITDFLSNLGRMPGMHGVELLSSSANPSTAAIDFRAVVVLIPPAEAP</sequence>
<reference evidence="2 3" key="1">
    <citation type="submission" date="2020-08" db="EMBL/GenBank/DDBJ databases">
        <title>The Agave Microbiome: Exploring the role of microbial communities in plant adaptations to desert environments.</title>
        <authorList>
            <person name="Partida-Martinez L.P."/>
        </authorList>
    </citation>
    <scope>NUCLEOTIDE SEQUENCE [LARGE SCALE GENOMIC DNA]</scope>
    <source>
        <strain evidence="2 3">AT3.2</strain>
    </source>
</reference>